<accession>A0ABQ3RAE9</accession>
<gene>
    <name evidence="1" type="ORF">Srubr_26820</name>
</gene>
<proteinExistence type="predicted"/>
<organism evidence="1 2">
    <name type="scientific">Streptomyces rubradiris</name>
    <name type="common">Streptomyces achromogenes subsp. rubradiris</name>
    <dbReference type="NCBI Taxonomy" id="285531"/>
    <lineage>
        <taxon>Bacteria</taxon>
        <taxon>Bacillati</taxon>
        <taxon>Actinomycetota</taxon>
        <taxon>Actinomycetes</taxon>
        <taxon>Kitasatosporales</taxon>
        <taxon>Streptomycetaceae</taxon>
        <taxon>Streptomyces</taxon>
    </lineage>
</organism>
<keyword evidence="2" id="KW-1185">Reference proteome</keyword>
<dbReference type="Proteomes" id="UP000646738">
    <property type="component" value="Unassembled WGS sequence"/>
</dbReference>
<dbReference type="EMBL" id="BNEA01000010">
    <property type="protein sequence ID" value="GHI52836.1"/>
    <property type="molecule type" value="Genomic_DNA"/>
</dbReference>
<name>A0ABQ3RAE9_STRRR</name>
<comment type="caution">
    <text evidence="1">The sequence shown here is derived from an EMBL/GenBank/DDBJ whole genome shotgun (WGS) entry which is preliminary data.</text>
</comment>
<protein>
    <submittedName>
        <fullName evidence="1">Uncharacterized protein</fullName>
    </submittedName>
</protein>
<reference evidence="2" key="1">
    <citation type="submission" date="2023-07" db="EMBL/GenBank/DDBJ databases">
        <title>Whole genome shotgun sequence of Streptomyces achromogenes subsp. rubradiris NBRC 14000.</title>
        <authorList>
            <person name="Komaki H."/>
            <person name="Tamura T."/>
        </authorList>
    </citation>
    <scope>NUCLEOTIDE SEQUENCE [LARGE SCALE GENOMIC DNA]</scope>
    <source>
        <strain evidence="2">NBRC 14000</strain>
    </source>
</reference>
<evidence type="ECO:0000313" key="2">
    <source>
        <dbReference type="Proteomes" id="UP000646738"/>
    </source>
</evidence>
<sequence length="60" mass="6313">MCGAVVAGGWRERVVAEESLRAAHDPFTLRSAKAQVDAAIEQVRAAAVLNPGQVQVLAEV</sequence>
<evidence type="ECO:0000313" key="1">
    <source>
        <dbReference type="EMBL" id="GHI52836.1"/>
    </source>
</evidence>